<feature type="transmembrane region" description="Helical" evidence="6">
    <location>
        <begin position="42"/>
        <end position="62"/>
    </location>
</feature>
<comment type="caution">
    <text evidence="7">The sequence shown here is derived from an EMBL/GenBank/DDBJ whole genome shotgun (WGS) entry which is preliminary data.</text>
</comment>
<evidence type="ECO:0000313" key="7">
    <source>
        <dbReference type="EMBL" id="OQB73729.1"/>
    </source>
</evidence>
<keyword evidence="4 6" id="KW-1133">Transmembrane helix</keyword>
<evidence type="ECO:0000256" key="2">
    <source>
        <dbReference type="ARBA" id="ARBA00022475"/>
    </source>
</evidence>
<evidence type="ECO:0000256" key="6">
    <source>
        <dbReference type="SAM" id="Phobius"/>
    </source>
</evidence>
<dbReference type="AlphaFoldDB" id="A0A1V6CA33"/>
<dbReference type="PANTHER" id="PTHR38825">
    <property type="entry name" value="LYSINE EXPORTER PROTEIN (LYSE/YGGA)"/>
    <property type="match status" value="1"/>
</dbReference>
<gene>
    <name evidence="7" type="ORF">BWX89_00828</name>
</gene>
<comment type="subcellular location">
    <subcellularLocation>
        <location evidence="1">Cell membrane</location>
        <topology evidence="1">Multi-pass membrane protein</topology>
    </subcellularLocation>
</comment>
<dbReference type="PANTHER" id="PTHR38825:SF1">
    <property type="entry name" value="TRANSPORTER, LYSE FAMILY"/>
    <property type="match status" value="1"/>
</dbReference>
<evidence type="ECO:0000256" key="5">
    <source>
        <dbReference type="ARBA" id="ARBA00023136"/>
    </source>
</evidence>
<keyword evidence="3 6" id="KW-0812">Transmembrane</keyword>
<feature type="transmembrane region" description="Helical" evidence="6">
    <location>
        <begin position="74"/>
        <end position="92"/>
    </location>
</feature>
<dbReference type="GO" id="GO:0006865">
    <property type="term" value="P:amino acid transport"/>
    <property type="evidence" value="ECO:0007669"/>
    <property type="project" value="InterPro"/>
</dbReference>
<feature type="transmembrane region" description="Helical" evidence="6">
    <location>
        <begin position="180"/>
        <end position="201"/>
    </location>
</feature>
<reference evidence="7" key="1">
    <citation type="submission" date="2017-02" db="EMBL/GenBank/DDBJ databases">
        <title>Delving into the versatile metabolic prowess of the omnipresent phylum Bacteroidetes.</title>
        <authorList>
            <person name="Nobu M.K."/>
            <person name="Mei R."/>
            <person name="Narihiro T."/>
            <person name="Kuroda K."/>
            <person name="Liu W.-T."/>
        </authorList>
    </citation>
    <scope>NUCLEOTIDE SEQUENCE</scope>
    <source>
        <strain evidence="7">ADurb.Bin131</strain>
    </source>
</reference>
<evidence type="ECO:0000256" key="4">
    <source>
        <dbReference type="ARBA" id="ARBA00022989"/>
    </source>
</evidence>
<proteinExistence type="predicted"/>
<dbReference type="EMBL" id="MWDQ01000067">
    <property type="protein sequence ID" value="OQB73729.1"/>
    <property type="molecule type" value="Genomic_DNA"/>
</dbReference>
<evidence type="ECO:0000256" key="3">
    <source>
        <dbReference type="ARBA" id="ARBA00022692"/>
    </source>
</evidence>
<dbReference type="InterPro" id="IPR001123">
    <property type="entry name" value="LeuE-type"/>
</dbReference>
<accession>A0A1V6CA33</accession>
<dbReference type="GO" id="GO:0005886">
    <property type="term" value="C:plasma membrane"/>
    <property type="evidence" value="ECO:0007669"/>
    <property type="project" value="UniProtKB-SubCell"/>
</dbReference>
<organism evidence="7">
    <name type="scientific">candidate division TA06 bacterium ADurb.Bin131</name>
    <dbReference type="NCBI Taxonomy" id="1852827"/>
    <lineage>
        <taxon>Bacteria</taxon>
        <taxon>Bacteria division TA06</taxon>
    </lineage>
</organism>
<evidence type="ECO:0000256" key="1">
    <source>
        <dbReference type="ARBA" id="ARBA00004651"/>
    </source>
</evidence>
<sequence>MSIFTIVATSFIVALSGAMSPGPLLAVTVGRSLTDGAKAGPLLITGHSILELLLVIFLVAGFKTYLTQPVFTKVYSIVGGCLLMGMAFGMVWKPSPDLSKLKVRNNTGSSIFAGVLVSLSNPYWAIWWITIGITYLSIASPRGVAGISAFFFGHISADFLWYSIVSFFVSRGKQRIKPGIYAFISIFCGIFLAVFGIFLIAKAII</sequence>
<dbReference type="Proteomes" id="UP000485562">
    <property type="component" value="Unassembled WGS sequence"/>
</dbReference>
<protein>
    <submittedName>
        <fullName evidence="7">LysE type translocator</fullName>
    </submittedName>
</protein>
<keyword evidence="5 6" id="KW-0472">Membrane</keyword>
<feature type="transmembrane region" description="Helical" evidence="6">
    <location>
        <begin position="112"/>
        <end position="136"/>
    </location>
</feature>
<feature type="transmembrane region" description="Helical" evidence="6">
    <location>
        <begin position="143"/>
        <end position="168"/>
    </location>
</feature>
<name>A0A1V6CA33_UNCT6</name>
<keyword evidence="2" id="KW-1003">Cell membrane</keyword>
<dbReference type="Pfam" id="PF01810">
    <property type="entry name" value="LysE"/>
    <property type="match status" value="1"/>
</dbReference>